<dbReference type="AlphaFoldDB" id="A0A9D5A0W8"/>
<dbReference type="InterPro" id="IPR054722">
    <property type="entry name" value="PolX-like_BBD"/>
</dbReference>
<reference evidence="3 4" key="1">
    <citation type="journal article" date="2022" name="Nat. Genet.">
        <title>Improved pea reference genome and pan-genome highlight genomic features and evolutionary characteristics.</title>
        <authorList>
            <person name="Yang T."/>
            <person name="Liu R."/>
            <person name="Luo Y."/>
            <person name="Hu S."/>
            <person name="Wang D."/>
            <person name="Wang C."/>
            <person name="Pandey M.K."/>
            <person name="Ge S."/>
            <person name="Xu Q."/>
            <person name="Li N."/>
            <person name="Li G."/>
            <person name="Huang Y."/>
            <person name="Saxena R.K."/>
            <person name="Ji Y."/>
            <person name="Li M."/>
            <person name="Yan X."/>
            <person name="He Y."/>
            <person name="Liu Y."/>
            <person name="Wang X."/>
            <person name="Xiang C."/>
            <person name="Varshney R.K."/>
            <person name="Ding H."/>
            <person name="Gao S."/>
            <person name="Zong X."/>
        </authorList>
    </citation>
    <scope>NUCLEOTIDE SEQUENCE [LARGE SCALE GENOMIC DNA]</scope>
    <source>
        <strain evidence="3 4">cv. Zhongwan 6</strain>
    </source>
</reference>
<accession>A0A9D5A0W8</accession>
<evidence type="ECO:0000259" key="2">
    <source>
        <dbReference type="Pfam" id="PF22936"/>
    </source>
</evidence>
<evidence type="ECO:0000313" key="4">
    <source>
        <dbReference type="Proteomes" id="UP001058974"/>
    </source>
</evidence>
<keyword evidence="4" id="KW-1185">Reference proteome</keyword>
<name>A0A9D5A0W8_PEA</name>
<dbReference type="Gramene" id="Psat06G0036800-T1">
    <property type="protein sequence ID" value="KAI5393217.1"/>
    <property type="gene ID" value="KIW84_060368"/>
</dbReference>
<proteinExistence type="predicted"/>
<feature type="region of interest" description="Disordered" evidence="1">
    <location>
        <begin position="59"/>
        <end position="102"/>
    </location>
</feature>
<sequence length="102" mass="11736">MSMANDYTLEIAGVGTVKLKMYDGTVCTIQEARHVKGLKKNLLSIRQLDDLRYGKHVEDDSFEAKQEHEAQEPEEPDGVEVRRSTRQKGKPNWQTDYVMESH</sequence>
<feature type="domain" description="Retrovirus-related Pol polyprotein from transposon TNT 1-94-like beta-barrel" evidence="2">
    <location>
        <begin position="2"/>
        <end position="52"/>
    </location>
</feature>
<dbReference type="Pfam" id="PF22936">
    <property type="entry name" value="Pol_BBD"/>
    <property type="match status" value="1"/>
</dbReference>
<dbReference type="Proteomes" id="UP001058974">
    <property type="component" value="Chromosome 6"/>
</dbReference>
<organism evidence="3 4">
    <name type="scientific">Pisum sativum</name>
    <name type="common">Garden pea</name>
    <name type="synonym">Lathyrus oleraceus</name>
    <dbReference type="NCBI Taxonomy" id="3888"/>
    <lineage>
        <taxon>Eukaryota</taxon>
        <taxon>Viridiplantae</taxon>
        <taxon>Streptophyta</taxon>
        <taxon>Embryophyta</taxon>
        <taxon>Tracheophyta</taxon>
        <taxon>Spermatophyta</taxon>
        <taxon>Magnoliopsida</taxon>
        <taxon>eudicotyledons</taxon>
        <taxon>Gunneridae</taxon>
        <taxon>Pentapetalae</taxon>
        <taxon>rosids</taxon>
        <taxon>fabids</taxon>
        <taxon>Fabales</taxon>
        <taxon>Fabaceae</taxon>
        <taxon>Papilionoideae</taxon>
        <taxon>50 kb inversion clade</taxon>
        <taxon>NPAAA clade</taxon>
        <taxon>Hologalegina</taxon>
        <taxon>IRL clade</taxon>
        <taxon>Fabeae</taxon>
        <taxon>Lathyrus</taxon>
    </lineage>
</organism>
<comment type="caution">
    <text evidence="3">The sequence shown here is derived from an EMBL/GenBank/DDBJ whole genome shotgun (WGS) entry which is preliminary data.</text>
</comment>
<dbReference type="EMBL" id="JAMSHJ010000006">
    <property type="protein sequence ID" value="KAI5393217.1"/>
    <property type="molecule type" value="Genomic_DNA"/>
</dbReference>
<gene>
    <name evidence="3" type="ORF">KIW84_060368</name>
</gene>
<feature type="compositionally biased region" description="Basic and acidic residues" evidence="1">
    <location>
        <begin position="59"/>
        <end position="71"/>
    </location>
</feature>
<evidence type="ECO:0000256" key="1">
    <source>
        <dbReference type="SAM" id="MobiDB-lite"/>
    </source>
</evidence>
<protein>
    <recommendedName>
        <fullName evidence="2">Retrovirus-related Pol polyprotein from transposon TNT 1-94-like beta-barrel domain-containing protein</fullName>
    </recommendedName>
</protein>
<evidence type="ECO:0000313" key="3">
    <source>
        <dbReference type="EMBL" id="KAI5393217.1"/>
    </source>
</evidence>